<feature type="domain" description="Neutral/alkaline non-lysosomal ceramidase N-terminal" evidence="9">
    <location>
        <begin position="26"/>
        <end position="533"/>
    </location>
</feature>
<evidence type="ECO:0000256" key="2">
    <source>
        <dbReference type="ARBA" id="ARBA00011891"/>
    </source>
</evidence>
<dbReference type="Pfam" id="PF04734">
    <property type="entry name" value="Ceramidase_alk"/>
    <property type="match status" value="1"/>
</dbReference>
<feature type="binding site" evidence="6">
    <location>
        <position position="505"/>
    </location>
    <ligand>
        <name>Zn(2+)</name>
        <dbReference type="ChEBI" id="CHEBI:29105"/>
    </ligand>
</feature>
<dbReference type="GO" id="GO:0016020">
    <property type="term" value="C:membrane"/>
    <property type="evidence" value="ECO:0007669"/>
    <property type="project" value="GOC"/>
</dbReference>
<dbReference type="OrthoDB" id="191371at2759"/>
<evidence type="ECO:0000256" key="8">
    <source>
        <dbReference type="SAM" id="SignalP"/>
    </source>
</evidence>
<dbReference type="Gene3D" id="2.60.40.2300">
    <property type="entry name" value="Neutral/alkaline non-lysosomal ceramidase, C-terminal domain"/>
    <property type="match status" value="1"/>
</dbReference>
<evidence type="ECO:0000256" key="7">
    <source>
        <dbReference type="RuleBase" id="RU366019"/>
    </source>
</evidence>
<evidence type="ECO:0000256" key="1">
    <source>
        <dbReference type="ARBA" id="ARBA00009835"/>
    </source>
</evidence>
<evidence type="ECO:0000256" key="5">
    <source>
        <dbReference type="PIRSR" id="PIRSR606823-1"/>
    </source>
</evidence>
<keyword evidence="12" id="KW-1185">Reference proteome</keyword>
<dbReference type="PANTHER" id="PTHR12670:SF1">
    <property type="entry name" value="NEUTRAL CERAMIDASE"/>
    <property type="match status" value="1"/>
</dbReference>
<comment type="catalytic activity">
    <reaction evidence="7">
        <text>an N-acylsphing-4-enine + H2O = sphing-4-enine + a fatty acid</text>
        <dbReference type="Rhea" id="RHEA:20856"/>
        <dbReference type="ChEBI" id="CHEBI:15377"/>
        <dbReference type="ChEBI" id="CHEBI:28868"/>
        <dbReference type="ChEBI" id="CHEBI:52639"/>
        <dbReference type="ChEBI" id="CHEBI:57756"/>
        <dbReference type="EC" id="3.5.1.23"/>
    </reaction>
</comment>
<feature type="active site" description="Nucleophile" evidence="5">
    <location>
        <position position="276"/>
    </location>
</feature>
<keyword evidence="6" id="KW-0479">Metal-binding</keyword>
<protein>
    <recommendedName>
        <fullName evidence="3 7">Neutral ceramidase</fullName>
        <ecNumber evidence="2 7">3.5.1.23</ecNumber>
    </recommendedName>
</protein>
<keyword evidence="8" id="KW-0732">Signal</keyword>
<keyword evidence="7" id="KW-0746">Sphingolipid metabolism</keyword>
<dbReference type="GO" id="GO:0017040">
    <property type="term" value="F:N-acylsphingosine amidohydrolase activity"/>
    <property type="evidence" value="ECO:0007669"/>
    <property type="project" value="UniProtKB-UniRule"/>
</dbReference>
<dbReference type="EC" id="3.5.1.23" evidence="2 7"/>
<keyword evidence="6" id="KW-0862">Zinc</keyword>
<feature type="domain" description="Neutral/alkaline non-lysosomal ceramidase C-terminal" evidence="10">
    <location>
        <begin position="536"/>
        <end position="698"/>
    </location>
</feature>
<organism evidence="11 12">
    <name type="scientific">Rhynchophorus ferrugineus</name>
    <name type="common">Red palm weevil</name>
    <name type="synonym">Curculio ferrugineus</name>
    <dbReference type="NCBI Taxonomy" id="354439"/>
    <lineage>
        <taxon>Eukaryota</taxon>
        <taxon>Metazoa</taxon>
        <taxon>Ecdysozoa</taxon>
        <taxon>Arthropoda</taxon>
        <taxon>Hexapoda</taxon>
        <taxon>Insecta</taxon>
        <taxon>Pterygota</taxon>
        <taxon>Neoptera</taxon>
        <taxon>Endopterygota</taxon>
        <taxon>Coleoptera</taxon>
        <taxon>Polyphaga</taxon>
        <taxon>Cucujiformia</taxon>
        <taxon>Curculionidae</taxon>
        <taxon>Dryophthorinae</taxon>
        <taxon>Rhynchophorus</taxon>
    </lineage>
</organism>
<comment type="caution">
    <text evidence="11">The sequence shown here is derived from an EMBL/GenBank/DDBJ whole genome shotgun (WGS) entry which is preliminary data.</text>
</comment>
<dbReference type="GO" id="GO:0046514">
    <property type="term" value="P:ceramide catabolic process"/>
    <property type="evidence" value="ECO:0007669"/>
    <property type="project" value="InterPro"/>
</dbReference>
<feature type="signal peptide" evidence="8">
    <location>
        <begin position="1"/>
        <end position="24"/>
    </location>
</feature>
<dbReference type="InterPro" id="IPR038445">
    <property type="entry name" value="NCDase_C_sf"/>
</dbReference>
<dbReference type="Pfam" id="PF17048">
    <property type="entry name" value="Ceramidse_alk_C"/>
    <property type="match status" value="1"/>
</dbReference>
<name>A0A834IR16_RHYFE</name>
<feature type="binding site" evidence="6">
    <location>
        <position position="116"/>
    </location>
    <ligand>
        <name>Zn(2+)</name>
        <dbReference type="ChEBI" id="CHEBI:29105"/>
    </ligand>
</feature>
<evidence type="ECO:0000313" key="12">
    <source>
        <dbReference type="Proteomes" id="UP000625711"/>
    </source>
</evidence>
<dbReference type="GO" id="GO:0005576">
    <property type="term" value="C:extracellular region"/>
    <property type="evidence" value="ECO:0007669"/>
    <property type="project" value="TreeGrafter"/>
</dbReference>
<dbReference type="GO" id="GO:0046512">
    <property type="term" value="P:sphingosine biosynthetic process"/>
    <property type="evidence" value="ECO:0007669"/>
    <property type="project" value="TreeGrafter"/>
</dbReference>
<dbReference type="AlphaFoldDB" id="A0A834IR16"/>
<feature type="binding site" evidence="6">
    <location>
        <position position="225"/>
    </location>
    <ligand>
        <name>Zn(2+)</name>
        <dbReference type="ChEBI" id="CHEBI:29105"/>
    </ligand>
</feature>
<feature type="binding site" evidence="6">
    <location>
        <position position="465"/>
    </location>
    <ligand>
        <name>Zn(2+)</name>
        <dbReference type="ChEBI" id="CHEBI:29105"/>
    </ligand>
</feature>
<comment type="cofactor">
    <cofactor evidence="6">
        <name>Zn(2+)</name>
        <dbReference type="ChEBI" id="CHEBI:29105"/>
    </cofactor>
    <text evidence="6">Binds 1 zinc ion per subunit.</text>
</comment>
<gene>
    <name evidence="11" type="ORF">GWI33_000694</name>
</gene>
<dbReference type="EMBL" id="JAACXV010000113">
    <property type="protein sequence ID" value="KAF7283402.1"/>
    <property type="molecule type" value="Genomic_DNA"/>
</dbReference>
<dbReference type="InterPro" id="IPR031331">
    <property type="entry name" value="NEUT/ALK_ceramidase_C"/>
</dbReference>
<keyword evidence="7" id="KW-0443">Lipid metabolism</keyword>
<evidence type="ECO:0000256" key="4">
    <source>
        <dbReference type="ARBA" id="ARBA00022801"/>
    </source>
</evidence>
<dbReference type="InterPro" id="IPR031329">
    <property type="entry name" value="NEUT/ALK_ceramidase_N"/>
</dbReference>
<evidence type="ECO:0000259" key="9">
    <source>
        <dbReference type="Pfam" id="PF04734"/>
    </source>
</evidence>
<dbReference type="InterPro" id="IPR006823">
    <property type="entry name" value="Ceramidase_alk"/>
</dbReference>
<feature type="chain" id="PRO_5032909300" description="Neutral ceramidase" evidence="8">
    <location>
        <begin position="25"/>
        <end position="701"/>
    </location>
</feature>
<dbReference type="Proteomes" id="UP000625711">
    <property type="component" value="Unassembled WGS sequence"/>
</dbReference>
<reference evidence="11" key="1">
    <citation type="submission" date="2020-08" db="EMBL/GenBank/DDBJ databases">
        <title>Genome sequencing and assembly of the red palm weevil Rhynchophorus ferrugineus.</title>
        <authorList>
            <person name="Dias G.B."/>
            <person name="Bergman C.M."/>
            <person name="Manee M."/>
        </authorList>
    </citation>
    <scope>NUCLEOTIDE SEQUENCE</scope>
    <source>
        <strain evidence="11">AA-2017</strain>
        <tissue evidence="11">Whole larva</tissue>
    </source>
</reference>
<keyword evidence="4 7" id="KW-0378">Hydrolase</keyword>
<evidence type="ECO:0000259" key="10">
    <source>
        <dbReference type="Pfam" id="PF17048"/>
    </source>
</evidence>
<dbReference type="GO" id="GO:0046872">
    <property type="term" value="F:metal ion binding"/>
    <property type="evidence" value="ECO:0007669"/>
    <property type="project" value="UniProtKB-KW"/>
</dbReference>
<accession>A0A834IR16</accession>
<sequence length="701" mass="77162">MWRLWTNASGVLLLLCVLTTTANAAYQVGVGRADCTGPVAEITLMGYAKLDQKGCGLHLRQFARAFIFDDGTNRVVFVSIDACMVGFSLKNAVVEKLQELYNTTYTHENFILSGTHTHGAPGGFLVDVMYDITELGFAHETFDAYTNGIFNAIKRAHENMASSRVYITSGEVDANINRSPASYDQNPEEEKKKYNGNTDQTLRQLKIIRDSDNVLIGAINWYAVHAVSLNNTNCLVTSDNVGYASILLESEYNQGSLIGQGSFVGAFASSNLGDVSPNMNGPICVNTGEECDYVTSTCNGENKYCIAMGPGDDMFESAEIIAKRLFEKSKVLLANDTAQELSGPIKFIHQWVDVPKKQIDIQLENGTVQSVSGCLPAMGYSFAAGTTDGPGEFDFKQGSSSDNPFWNIVRDFIFPPTPEDIDCHYPKPILIASGRIKVPYNWQPEIVSTQILLIGDFALIGVPGEFTTMSGRRMRDTVKNAIVSNGGSEDTEVVIAGLSNTYTSYIATYEEYQLQRYEGASTIFGPHTLQIYLSVYKTLAEALIKGDKVDAGPLPEDPDKSKLLSLITPVLFDTSGWFWNFGDVLEQPPKTVNVGDTVSVRFVAGHPRNDLMQEKTFLTVEKLGDNGKWNVIATDANFETRFKWTRTSLIKGASEAVVEWDIRDSVEPGTYRICHMGNYKPLWGDIQSYQGISNSFVVTST</sequence>
<evidence type="ECO:0000313" key="11">
    <source>
        <dbReference type="EMBL" id="KAF7283402.1"/>
    </source>
</evidence>
<proteinExistence type="inferred from homology"/>
<dbReference type="PANTHER" id="PTHR12670">
    <property type="entry name" value="CERAMIDASE"/>
    <property type="match status" value="1"/>
</dbReference>
<dbReference type="GO" id="GO:0042759">
    <property type="term" value="P:long-chain fatty acid biosynthetic process"/>
    <property type="evidence" value="ECO:0007669"/>
    <property type="project" value="TreeGrafter"/>
</dbReference>
<evidence type="ECO:0000256" key="6">
    <source>
        <dbReference type="PIRSR" id="PIRSR606823-2"/>
    </source>
</evidence>
<evidence type="ECO:0000256" key="3">
    <source>
        <dbReference type="ARBA" id="ARBA00019235"/>
    </source>
</evidence>
<comment type="similarity">
    <text evidence="1 7">Belongs to the neutral ceramidase family.</text>
</comment>